<dbReference type="Proteomes" id="UP000814033">
    <property type="component" value="Unassembled WGS sequence"/>
</dbReference>
<sequence>MSLSVDDLVSSFSSSHIGQEAMDLAALQAQLAQTLFYQPPASPSLQSVTRRNSYAQPCNTPTARTPSTSFHFDDRRPSSSTPGAASRPWEQDIPGEEDDAMGDDFVAGSAAAAPLRPSSQPLSPSFSRGSRPTHPYTSPATPTTYDSPSQSLFVSTDPFYIAAAQAPSFHPAPPSFFAQAARPSVGSPFMMSNQQPQPVYSHPIEAETRQVLMAGGQGMFDR</sequence>
<keyword evidence="2" id="KW-1185">Reference proteome</keyword>
<organism evidence="1 2">
    <name type="scientific">Auriscalpium vulgare</name>
    <dbReference type="NCBI Taxonomy" id="40419"/>
    <lineage>
        <taxon>Eukaryota</taxon>
        <taxon>Fungi</taxon>
        <taxon>Dikarya</taxon>
        <taxon>Basidiomycota</taxon>
        <taxon>Agaricomycotina</taxon>
        <taxon>Agaricomycetes</taxon>
        <taxon>Russulales</taxon>
        <taxon>Auriscalpiaceae</taxon>
        <taxon>Auriscalpium</taxon>
    </lineage>
</organism>
<protein>
    <submittedName>
        <fullName evidence="1">Uncharacterized protein</fullName>
    </submittedName>
</protein>
<proteinExistence type="predicted"/>
<evidence type="ECO:0000313" key="2">
    <source>
        <dbReference type="Proteomes" id="UP000814033"/>
    </source>
</evidence>
<accession>A0ACB8RTG6</accession>
<gene>
    <name evidence="1" type="ORF">FA95DRAFT_1572600</name>
</gene>
<evidence type="ECO:0000313" key="1">
    <source>
        <dbReference type="EMBL" id="KAI0047275.1"/>
    </source>
</evidence>
<reference evidence="1" key="1">
    <citation type="submission" date="2021-02" db="EMBL/GenBank/DDBJ databases">
        <authorList>
            <consortium name="DOE Joint Genome Institute"/>
            <person name="Ahrendt S."/>
            <person name="Looney B.P."/>
            <person name="Miyauchi S."/>
            <person name="Morin E."/>
            <person name="Drula E."/>
            <person name="Courty P.E."/>
            <person name="Chicoki N."/>
            <person name="Fauchery L."/>
            <person name="Kohler A."/>
            <person name="Kuo A."/>
            <person name="Labutti K."/>
            <person name="Pangilinan J."/>
            <person name="Lipzen A."/>
            <person name="Riley R."/>
            <person name="Andreopoulos W."/>
            <person name="He G."/>
            <person name="Johnson J."/>
            <person name="Barry K.W."/>
            <person name="Grigoriev I.V."/>
            <person name="Nagy L."/>
            <person name="Hibbett D."/>
            <person name="Henrissat B."/>
            <person name="Matheny P.B."/>
            <person name="Labbe J."/>
            <person name="Martin F."/>
        </authorList>
    </citation>
    <scope>NUCLEOTIDE SEQUENCE</scope>
    <source>
        <strain evidence="1">FP105234-sp</strain>
    </source>
</reference>
<dbReference type="EMBL" id="MU275907">
    <property type="protein sequence ID" value="KAI0047275.1"/>
    <property type="molecule type" value="Genomic_DNA"/>
</dbReference>
<reference evidence="1" key="2">
    <citation type="journal article" date="2022" name="New Phytol.">
        <title>Evolutionary transition to the ectomycorrhizal habit in the genomes of a hyperdiverse lineage of mushroom-forming fungi.</title>
        <authorList>
            <person name="Looney B."/>
            <person name="Miyauchi S."/>
            <person name="Morin E."/>
            <person name="Drula E."/>
            <person name="Courty P.E."/>
            <person name="Kohler A."/>
            <person name="Kuo A."/>
            <person name="LaButti K."/>
            <person name="Pangilinan J."/>
            <person name="Lipzen A."/>
            <person name="Riley R."/>
            <person name="Andreopoulos W."/>
            <person name="He G."/>
            <person name="Johnson J."/>
            <person name="Nolan M."/>
            <person name="Tritt A."/>
            <person name="Barry K.W."/>
            <person name="Grigoriev I.V."/>
            <person name="Nagy L.G."/>
            <person name="Hibbett D."/>
            <person name="Henrissat B."/>
            <person name="Matheny P.B."/>
            <person name="Labbe J."/>
            <person name="Martin F.M."/>
        </authorList>
    </citation>
    <scope>NUCLEOTIDE SEQUENCE</scope>
    <source>
        <strain evidence="1">FP105234-sp</strain>
    </source>
</reference>
<name>A0ACB8RTG6_9AGAM</name>
<comment type="caution">
    <text evidence="1">The sequence shown here is derived from an EMBL/GenBank/DDBJ whole genome shotgun (WGS) entry which is preliminary data.</text>
</comment>